<name>A0A5B7GMN9_PORTR</name>
<keyword evidence="2" id="KW-1185">Reference proteome</keyword>
<evidence type="ECO:0000313" key="1">
    <source>
        <dbReference type="EMBL" id="MPC58783.1"/>
    </source>
</evidence>
<dbReference type="AlphaFoldDB" id="A0A5B7GMN9"/>
<dbReference type="Proteomes" id="UP000324222">
    <property type="component" value="Unassembled WGS sequence"/>
</dbReference>
<dbReference type="EMBL" id="VSRR010015988">
    <property type="protein sequence ID" value="MPC58783.1"/>
    <property type="molecule type" value="Genomic_DNA"/>
</dbReference>
<gene>
    <name evidence="1" type="ORF">E2C01_052792</name>
</gene>
<organism evidence="1 2">
    <name type="scientific">Portunus trituberculatus</name>
    <name type="common">Swimming crab</name>
    <name type="synonym">Neptunus trituberculatus</name>
    <dbReference type="NCBI Taxonomy" id="210409"/>
    <lineage>
        <taxon>Eukaryota</taxon>
        <taxon>Metazoa</taxon>
        <taxon>Ecdysozoa</taxon>
        <taxon>Arthropoda</taxon>
        <taxon>Crustacea</taxon>
        <taxon>Multicrustacea</taxon>
        <taxon>Malacostraca</taxon>
        <taxon>Eumalacostraca</taxon>
        <taxon>Eucarida</taxon>
        <taxon>Decapoda</taxon>
        <taxon>Pleocyemata</taxon>
        <taxon>Brachyura</taxon>
        <taxon>Eubrachyura</taxon>
        <taxon>Portunoidea</taxon>
        <taxon>Portunidae</taxon>
        <taxon>Portuninae</taxon>
        <taxon>Portunus</taxon>
    </lineage>
</organism>
<sequence>MVTDCGVSGEGCDARQGLQEKAVHELLYEVTMELEDDVTMVDADDVTSTNLLLDSRPINKWKQIT</sequence>
<accession>A0A5B7GMN9</accession>
<proteinExistence type="predicted"/>
<reference evidence="1 2" key="1">
    <citation type="submission" date="2019-05" db="EMBL/GenBank/DDBJ databases">
        <title>Another draft genome of Portunus trituberculatus and its Hox gene families provides insights of decapod evolution.</title>
        <authorList>
            <person name="Jeong J.-H."/>
            <person name="Song I."/>
            <person name="Kim S."/>
            <person name="Choi T."/>
            <person name="Kim D."/>
            <person name="Ryu S."/>
            <person name="Kim W."/>
        </authorList>
    </citation>
    <scope>NUCLEOTIDE SEQUENCE [LARGE SCALE GENOMIC DNA]</scope>
    <source>
        <tissue evidence="1">Muscle</tissue>
    </source>
</reference>
<protein>
    <submittedName>
        <fullName evidence="1">Uncharacterized protein</fullName>
    </submittedName>
</protein>
<comment type="caution">
    <text evidence="1">The sequence shown here is derived from an EMBL/GenBank/DDBJ whole genome shotgun (WGS) entry which is preliminary data.</text>
</comment>
<evidence type="ECO:0000313" key="2">
    <source>
        <dbReference type="Proteomes" id="UP000324222"/>
    </source>
</evidence>